<proteinExistence type="predicted"/>
<dbReference type="EMBL" id="CM044705">
    <property type="protein sequence ID" value="KAI5662278.1"/>
    <property type="molecule type" value="Genomic_DNA"/>
</dbReference>
<evidence type="ECO:0000313" key="2">
    <source>
        <dbReference type="Proteomes" id="UP001060085"/>
    </source>
</evidence>
<protein>
    <submittedName>
        <fullName evidence="1">Uncharacterized protein</fullName>
    </submittedName>
</protein>
<gene>
    <name evidence="1" type="ORF">M9H77_21601</name>
</gene>
<reference evidence="2" key="1">
    <citation type="journal article" date="2023" name="Nat. Plants">
        <title>Single-cell RNA sequencing provides a high-resolution roadmap for understanding the multicellular compartmentation of specialized metabolism.</title>
        <authorList>
            <person name="Sun S."/>
            <person name="Shen X."/>
            <person name="Li Y."/>
            <person name="Li Y."/>
            <person name="Wang S."/>
            <person name="Li R."/>
            <person name="Zhang H."/>
            <person name="Shen G."/>
            <person name="Guo B."/>
            <person name="Wei J."/>
            <person name="Xu J."/>
            <person name="St-Pierre B."/>
            <person name="Chen S."/>
            <person name="Sun C."/>
        </authorList>
    </citation>
    <scope>NUCLEOTIDE SEQUENCE [LARGE SCALE GENOMIC DNA]</scope>
</reference>
<name>A0ACC0AMT2_CATRO</name>
<keyword evidence="2" id="KW-1185">Reference proteome</keyword>
<organism evidence="1 2">
    <name type="scientific">Catharanthus roseus</name>
    <name type="common">Madagascar periwinkle</name>
    <name type="synonym">Vinca rosea</name>
    <dbReference type="NCBI Taxonomy" id="4058"/>
    <lineage>
        <taxon>Eukaryota</taxon>
        <taxon>Viridiplantae</taxon>
        <taxon>Streptophyta</taxon>
        <taxon>Embryophyta</taxon>
        <taxon>Tracheophyta</taxon>
        <taxon>Spermatophyta</taxon>
        <taxon>Magnoliopsida</taxon>
        <taxon>eudicotyledons</taxon>
        <taxon>Gunneridae</taxon>
        <taxon>Pentapetalae</taxon>
        <taxon>asterids</taxon>
        <taxon>lamiids</taxon>
        <taxon>Gentianales</taxon>
        <taxon>Apocynaceae</taxon>
        <taxon>Rauvolfioideae</taxon>
        <taxon>Vinceae</taxon>
        <taxon>Catharanthinae</taxon>
        <taxon>Catharanthus</taxon>
    </lineage>
</organism>
<sequence>MAKEMIIPLAHPCENICDHALQSRVDCKVLGYADLPPNRRSGAMSFVHLSAQSALKCKEVTSHGSLNATTPRSNGPFNFSRIIEFHQPPHFDEELHPPPYSGRRGSFGGRGMPRNFEEVPRPQARHGEPLYDNHEHVPFVANHGRDQGDQTLDRMKWKLPSFKGENDPNIFLDWERQVENMFMLKICNKFLKARLVIAEFSGYALHW</sequence>
<comment type="caution">
    <text evidence="1">The sequence shown here is derived from an EMBL/GenBank/DDBJ whole genome shotgun (WGS) entry which is preliminary data.</text>
</comment>
<evidence type="ECO:0000313" key="1">
    <source>
        <dbReference type="EMBL" id="KAI5662278.1"/>
    </source>
</evidence>
<accession>A0ACC0AMT2</accession>
<dbReference type="Proteomes" id="UP001060085">
    <property type="component" value="Linkage Group LG05"/>
</dbReference>